<sequence length="247" mass="26626">MVRRGDPDRFRAAMAASPVARAVLLPIYAFNLEVARAPWLTQEALIAEMRLQWWRDALEEIASGAPVRRHEVTVPLAGVLPPDAARLLDGLVAARRWDIYRESFADAASFDAHIEATSGHLMWAAVRALGVGEGEAVVRDFAFATGVANWLRAVPELASRGCLPLVDDRAEAVAALSRRALARLHRARRARAQVPPTAAPALLAGWGSEAVLKAAAADPARVANGTLAPAEFIRRGGLILRSLSGRW</sequence>
<dbReference type="SUPFAM" id="SSF48576">
    <property type="entry name" value="Terpenoid synthases"/>
    <property type="match status" value="1"/>
</dbReference>
<comment type="caution">
    <text evidence="1">The sequence shown here is derived from an EMBL/GenBank/DDBJ whole genome shotgun (WGS) entry which is preliminary data.</text>
</comment>
<dbReference type="Proteomes" id="UP000243859">
    <property type="component" value="Unassembled WGS sequence"/>
</dbReference>
<name>A0A2T5BTC7_9RHOB</name>
<dbReference type="InterPro" id="IPR008949">
    <property type="entry name" value="Isoprenoid_synthase_dom_sf"/>
</dbReference>
<dbReference type="AlphaFoldDB" id="A0A2T5BTC7"/>
<proteinExistence type="predicted"/>
<keyword evidence="2" id="KW-1185">Reference proteome</keyword>
<dbReference type="Gene3D" id="1.10.600.10">
    <property type="entry name" value="Farnesyl Diphosphate Synthase"/>
    <property type="match status" value="1"/>
</dbReference>
<dbReference type="EMBL" id="QAAA01000005">
    <property type="protein sequence ID" value="PTN02683.1"/>
    <property type="molecule type" value="Genomic_DNA"/>
</dbReference>
<gene>
    <name evidence="1" type="ORF">C8N32_10553</name>
</gene>
<dbReference type="Pfam" id="PF00494">
    <property type="entry name" value="SQS_PSY"/>
    <property type="match status" value="1"/>
</dbReference>
<accession>A0A2T5BTC7</accession>
<organism evidence="1 2">
    <name type="scientific">Rhodovulum imhoffii</name>
    <dbReference type="NCBI Taxonomy" id="365340"/>
    <lineage>
        <taxon>Bacteria</taxon>
        <taxon>Pseudomonadati</taxon>
        <taxon>Pseudomonadota</taxon>
        <taxon>Alphaproteobacteria</taxon>
        <taxon>Rhodobacterales</taxon>
        <taxon>Paracoccaceae</taxon>
        <taxon>Rhodovulum</taxon>
    </lineage>
</organism>
<evidence type="ECO:0000313" key="2">
    <source>
        <dbReference type="Proteomes" id="UP000243859"/>
    </source>
</evidence>
<reference evidence="1 2" key="1">
    <citation type="submission" date="2018-04" db="EMBL/GenBank/DDBJ databases">
        <title>Genomic Encyclopedia of Archaeal and Bacterial Type Strains, Phase II (KMG-II): from individual species to whole genera.</title>
        <authorList>
            <person name="Goeker M."/>
        </authorList>
    </citation>
    <scope>NUCLEOTIDE SEQUENCE [LARGE SCALE GENOMIC DNA]</scope>
    <source>
        <strain evidence="1 2">DSM 18064</strain>
    </source>
</reference>
<protein>
    <submittedName>
        <fullName evidence="1">Phytoene/squalene synthetase</fullName>
    </submittedName>
</protein>
<dbReference type="InterPro" id="IPR002060">
    <property type="entry name" value="Squ/phyt_synthse"/>
</dbReference>
<evidence type="ECO:0000313" key="1">
    <source>
        <dbReference type="EMBL" id="PTN02683.1"/>
    </source>
</evidence>